<dbReference type="OrthoDB" id="1367865at2759"/>
<dbReference type="AlphaFoldDB" id="V5FWK4"/>
<feature type="repeat" description="WD" evidence="3">
    <location>
        <begin position="250"/>
        <end position="291"/>
    </location>
</feature>
<dbReference type="InterPro" id="IPR036322">
    <property type="entry name" value="WD40_repeat_dom_sf"/>
</dbReference>
<dbReference type="Gene3D" id="2.130.10.10">
    <property type="entry name" value="YVTN repeat-like/Quinoprotein amine dehydrogenase"/>
    <property type="match status" value="2"/>
</dbReference>
<gene>
    <name evidence="5" type="ORF">PVAR5_2747</name>
</gene>
<dbReference type="PANTHER" id="PTHR19848">
    <property type="entry name" value="WD40 REPEAT PROTEIN"/>
    <property type="match status" value="1"/>
</dbReference>
<evidence type="ECO:0000259" key="4">
    <source>
        <dbReference type="Pfam" id="PF12894"/>
    </source>
</evidence>
<keyword evidence="1 3" id="KW-0853">WD repeat</keyword>
<organism evidence="5 6">
    <name type="scientific">Byssochlamys spectabilis (strain No. 5 / NBRC 109023)</name>
    <name type="common">Paecilomyces variotii</name>
    <dbReference type="NCBI Taxonomy" id="1356009"/>
    <lineage>
        <taxon>Eukaryota</taxon>
        <taxon>Fungi</taxon>
        <taxon>Dikarya</taxon>
        <taxon>Ascomycota</taxon>
        <taxon>Pezizomycotina</taxon>
        <taxon>Eurotiomycetes</taxon>
        <taxon>Eurotiomycetidae</taxon>
        <taxon>Eurotiales</taxon>
        <taxon>Thermoascaceae</taxon>
        <taxon>Paecilomyces</taxon>
    </lineage>
</organism>
<dbReference type="SMART" id="SM00320">
    <property type="entry name" value="WD40"/>
    <property type="match status" value="4"/>
</dbReference>
<dbReference type="InterPro" id="IPR024977">
    <property type="entry name" value="Apc4-like_WD40_dom"/>
</dbReference>
<evidence type="ECO:0000256" key="1">
    <source>
        <dbReference type="ARBA" id="ARBA00022574"/>
    </source>
</evidence>
<evidence type="ECO:0000256" key="2">
    <source>
        <dbReference type="ARBA" id="ARBA00022737"/>
    </source>
</evidence>
<feature type="repeat" description="WD" evidence="3">
    <location>
        <begin position="335"/>
        <end position="376"/>
    </location>
</feature>
<dbReference type="EMBL" id="BAUL01000079">
    <property type="protein sequence ID" value="GAD94126.1"/>
    <property type="molecule type" value="Genomic_DNA"/>
</dbReference>
<dbReference type="InterPro" id="IPR015943">
    <property type="entry name" value="WD40/YVTN_repeat-like_dom_sf"/>
</dbReference>
<proteinExistence type="predicted"/>
<dbReference type="PANTHER" id="PTHR19848:SF8">
    <property type="entry name" value="F-BOX AND WD REPEAT DOMAIN CONTAINING 7"/>
    <property type="match status" value="1"/>
</dbReference>
<dbReference type="Pfam" id="PF12894">
    <property type="entry name" value="ANAPC4_WD40"/>
    <property type="match status" value="1"/>
</dbReference>
<reference evidence="6" key="1">
    <citation type="journal article" date="2014" name="Genome Announc.">
        <title>Draft genome sequence of the formaldehyde-resistant fungus Byssochlamys spectabilis No. 5 (anamorph Paecilomyces variotii No. 5) (NBRC109023).</title>
        <authorList>
            <person name="Oka T."/>
            <person name="Ekino K."/>
            <person name="Fukuda K."/>
            <person name="Nomura Y."/>
        </authorList>
    </citation>
    <scope>NUCLEOTIDE SEQUENCE [LARGE SCALE GENOMIC DNA]</scope>
    <source>
        <strain evidence="6">No. 5 / NBRC 109023</strain>
    </source>
</reference>
<comment type="caution">
    <text evidence="5">The sequence shown here is derived from an EMBL/GenBank/DDBJ whole genome shotgun (WGS) entry which is preliminary data.</text>
</comment>
<dbReference type="Proteomes" id="UP000018001">
    <property type="component" value="Unassembled WGS sequence"/>
</dbReference>
<protein>
    <submittedName>
        <fullName evidence="5">F-box and wd40 domain protein</fullName>
    </submittedName>
</protein>
<keyword evidence="2" id="KW-0677">Repeat</keyword>
<feature type="domain" description="Anaphase-promoting complex subunit 4-like WD40" evidence="4">
    <location>
        <begin position="303"/>
        <end position="396"/>
    </location>
</feature>
<dbReference type="InParanoid" id="V5FWK4"/>
<evidence type="ECO:0000256" key="3">
    <source>
        <dbReference type="PROSITE-ProRule" id="PRU00221"/>
    </source>
</evidence>
<evidence type="ECO:0000313" key="6">
    <source>
        <dbReference type="Proteomes" id="UP000018001"/>
    </source>
</evidence>
<name>V5FWK4_BYSSN</name>
<dbReference type="HOGENOM" id="CLU_031896_0_0_1"/>
<dbReference type="PROSITE" id="PS50082">
    <property type="entry name" value="WD_REPEATS_2"/>
    <property type="match status" value="2"/>
</dbReference>
<dbReference type="InterPro" id="IPR001680">
    <property type="entry name" value="WD40_rpt"/>
</dbReference>
<dbReference type="eggNOG" id="KOG0263">
    <property type="taxonomic scope" value="Eukaryota"/>
</dbReference>
<dbReference type="SUPFAM" id="SSF50978">
    <property type="entry name" value="WD40 repeat-like"/>
    <property type="match status" value="1"/>
</dbReference>
<dbReference type="PROSITE" id="PS50294">
    <property type="entry name" value="WD_REPEATS_REGION"/>
    <property type="match status" value="1"/>
</dbReference>
<keyword evidence="6" id="KW-1185">Reference proteome</keyword>
<sequence length="484" mass="53906">MPVQIQGALSPPVLLSNFQKEGKSASFSSGYPKQWGEELKTFSFDKRINSASLTHDEKFLALGVGQDVLIYDVATFTVIETLRGPVAEVGYIQFAPEGFSSRHGGYMLVSDTSSSVRSEPLIVIWYLDASGKSREKQRSIDVQLVTAGAVDRAFEILSAFDPSDNWSRSEEAVSLLETRFRNTIEEAARLHNASRQALISKATFPGFGSLVFSPDGCKLLYKSITTNERVGRQEQVMVYDVASRKNLLRLEGHTGAIVWAGYSPNGKYIASSSWDQTLKVYSAENGTLLRSYGHTGGQNWGASFSPDSRYIAVGTGSRKVFIWEVDGSQAPFVEISGFPAWVRSLDWSPDSKLLAAGGRNGKLVVFNVYTKTTEQVWQIDKENSGLRSVEINDIRWLNVESVNHDERRKILAFNPGNASLLVYDFDTNQELYFGPRPDSPWSPGYWHGTIKVFYRSGLIGSIDQDGKMRLWKLPFAVDIPQEKN</sequence>
<dbReference type="Pfam" id="PF00400">
    <property type="entry name" value="WD40"/>
    <property type="match status" value="1"/>
</dbReference>
<evidence type="ECO:0000313" key="5">
    <source>
        <dbReference type="EMBL" id="GAD94126.1"/>
    </source>
</evidence>
<accession>V5FWK4</accession>